<dbReference type="PANTHER" id="PTHR30258:SF1">
    <property type="entry name" value="PROTEIN TRANSPORT PROTEIN HOFB HOMOLOG"/>
    <property type="match status" value="1"/>
</dbReference>
<dbReference type="PANTHER" id="PTHR30258">
    <property type="entry name" value="TYPE II SECRETION SYSTEM PROTEIN GSPE-RELATED"/>
    <property type="match status" value="1"/>
</dbReference>
<dbReference type="InterPro" id="IPR003593">
    <property type="entry name" value="AAA+_ATPase"/>
</dbReference>
<sequence length="442" mass="48897">MMNPSNSKITGEIRISPVILTKLQKKVKNISLFKKIVEDYLEKKITELSEVLLGGGILLEASDLHIEPEKNQAKLRLRVDGILQDVTFFNLKTYEVLLSRIKLLSGIKFNITDRPQDGRFSILLTPKKDKKEESIEIRTSTLPTEYGESIVLRILNPKNLITMEALGLRKDLLSLFKNKIKQPNGMIIVTGPTGSGKTTTLYAFLKGIQKPEIKIITIEDPIEYHLGSISQTQVNPAKKYDFANGLRSIVRQDPDVILVGEIRDLETAKISLQAALTGHLVLTTLHTNDAAGTIARLQALGEKPVNIAPAISLAIAQRLVRKICKKCGKLTAVSPAALKKIKSELRKLSKEVEISIPKSNLKIPAIKGCTACNLTGYRGRIGIFEAFLVDDEMEKFIMSSPSIAALRKKAIEKGMLTMRQDGLIKVLQGTTTLEEVERVAGE</sequence>
<evidence type="ECO:0000259" key="3">
    <source>
        <dbReference type="PROSITE" id="PS00662"/>
    </source>
</evidence>
<dbReference type="Gene3D" id="3.40.50.300">
    <property type="entry name" value="P-loop containing nucleotide triphosphate hydrolases"/>
    <property type="match status" value="1"/>
</dbReference>
<evidence type="ECO:0000313" key="4">
    <source>
        <dbReference type="EMBL" id="KKN97112.1"/>
    </source>
</evidence>
<dbReference type="GO" id="GO:0005886">
    <property type="term" value="C:plasma membrane"/>
    <property type="evidence" value="ECO:0007669"/>
    <property type="project" value="TreeGrafter"/>
</dbReference>
<dbReference type="Gene3D" id="3.30.450.90">
    <property type="match status" value="1"/>
</dbReference>
<dbReference type="EMBL" id="LAZR01000060">
    <property type="protein sequence ID" value="KKN97112.1"/>
    <property type="molecule type" value="Genomic_DNA"/>
</dbReference>
<evidence type="ECO:0000256" key="1">
    <source>
        <dbReference type="ARBA" id="ARBA00022741"/>
    </source>
</evidence>
<organism evidence="4">
    <name type="scientific">marine sediment metagenome</name>
    <dbReference type="NCBI Taxonomy" id="412755"/>
    <lineage>
        <taxon>unclassified sequences</taxon>
        <taxon>metagenomes</taxon>
        <taxon>ecological metagenomes</taxon>
    </lineage>
</organism>
<dbReference type="CDD" id="cd01129">
    <property type="entry name" value="PulE-GspE-like"/>
    <property type="match status" value="1"/>
</dbReference>
<evidence type="ECO:0000256" key="2">
    <source>
        <dbReference type="ARBA" id="ARBA00022840"/>
    </source>
</evidence>
<gene>
    <name evidence="4" type="ORF">LCGC14_0160700</name>
</gene>
<dbReference type="GO" id="GO:0016887">
    <property type="term" value="F:ATP hydrolysis activity"/>
    <property type="evidence" value="ECO:0007669"/>
    <property type="project" value="TreeGrafter"/>
</dbReference>
<dbReference type="Pfam" id="PF00437">
    <property type="entry name" value="T2SSE"/>
    <property type="match status" value="1"/>
</dbReference>
<comment type="caution">
    <text evidence="4">The sequence shown here is derived from an EMBL/GenBank/DDBJ whole genome shotgun (WGS) entry which is preliminary data.</text>
</comment>
<feature type="domain" description="Bacterial type II secretion system protein E" evidence="3">
    <location>
        <begin position="250"/>
        <end position="264"/>
    </location>
</feature>
<reference evidence="4" key="1">
    <citation type="journal article" date="2015" name="Nature">
        <title>Complex archaea that bridge the gap between prokaryotes and eukaryotes.</title>
        <authorList>
            <person name="Spang A."/>
            <person name="Saw J.H."/>
            <person name="Jorgensen S.L."/>
            <person name="Zaremba-Niedzwiedzka K."/>
            <person name="Martijn J."/>
            <person name="Lind A.E."/>
            <person name="van Eijk R."/>
            <person name="Schleper C."/>
            <person name="Guy L."/>
            <person name="Ettema T.J."/>
        </authorList>
    </citation>
    <scope>NUCLEOTIDE SEQUENCE</scope>
</reference>
<proteinExistence type="predicted"/>
<name>A0A0F9VBF9_9ZZZZ</name>
<dbReference type="GO" id="GO:0005524">
    <property type="term" value="F:ATP binding"/>
    <property type="evidence" value="ECO:0007669"/>
    <property type="project" value="UniProtKB-KW"/>
</dbReference>
<keyword evidence="2" id="KW-0067">ATP-binding</keyword>
<dbReference type="InterPro" id="IPR027417">
    <property type="entry name" value="P-loop_NTPase"/>
</dbReference>
<keyword evidence="1" id="KW-0547">Nucleotide-binding</keyword>
<dbReference type="AlphaFoldDB" id="A0A0F9VBF9"/>
<protein>
    <recommendedName>
        <fullName evidence="3">Bacterial type II secretion system protein E domain-containing protein</fullName>
    </recommendedName>
</protein>
<dbReference type="SMART" id="SM00382">
    <property type="entry name" value="AAA"/>
    <property type="match status" value="1"/>
</dbReference>
<dbReference type="SUPFAM" id="SSF52540">
    <property type="entry name" value="P-loop containing nucleoside triphosphate hydrolases"/>
    <property type="match status" value="1"/>
</dbReference>
<accession>A0A0F9VBF9</accession>
<dbReference type="PROSITE" id="PS00662">
    <property type="entry name" value="T2SP_E"/>
    <property type="match status" value="1"/>
</dbReference>
<dbReference type="InterPro" id="IPR001482">
    <property type="entry name" value="T2SS/T4SS_dom"/>
</dbReference>